<organism evidence="1 2">
    <name type="scientific">Canavalia gladiata</name>
    <name type="common">Sword bean</name>
    <name type="synonym">Dolichos gladiatus</name>
    <dbReference type="NCBI Taxonomy" id="3824"/>
    <lineage>
        <taxon>Eukaryota</taxon>
        <taxon>Viridiplantae</taxon>
        <taxon>Streptophyta</taxon>
        <taxon>Embryophyta</taxon>
        <taxon>Tracheophyta</taxon>
        <taxon>Spermatophyta</taxon>
        <taxon>Magnoliopsida</taxon>
        <taxon>eudicotyledons</taxon>
        <taxon>Gunneridae</taxon>
        <taxon>Pentapetalae</taxon>
        <taxon>rosids</taxon>
        <taxon>fabids</taxon>
        <taxon>Fabales</taxon>
        <taxon>Fabaceae</taxon>
        <taxon>Papilionoideae</taxon>
        <taxon>50 kb inversion clade</taxon>
        <taxon>NPAAA clade</taxon>
        <taxon>indigoferoid/millettioid clade</taxon>
        <taxon>Phaseoleae</taxon>
        <taxon>Canavalia</taxon>
    </lineage>
</organism>
<keyword evidence="2" id="KW-1185">Reference proteome</keyword>
<name>A0AAN9KG37_CANGL</name>
<proteinExistence type="predicted"/>
<dbReference type="AlphaFoldDB" id="A0AAN9KG37"/>
<evidence type="ECO:0000313" key="2">
    <source>
        <dbReference type="Proteomes" id="UP001367508"/>
    </source>
</evidence>
<gene>
    <name evidence="1" type="ORF">VNO77_34067</name>
</gene>
<sequence length="95" mass="10138">MKVLDGLGATSVGTEDDTRSRVAGVGSKVVIRLGGVGCKIVIRPKDVLSWTSSFLSSSSSLSTLKHSLTEAFDLLHLSLKLLICIPISIYVEICF</sequence>
<reference evidence="1 2" key="1">
    <citation type="submission" date="2024-01" db="EMBL/GenBank/DDBJ databases">
        <title>The genomes of 5 underutilized Papilionoideae crops provide insights into root nodulation and disease resistanc.</title>
        <authorList>
            <person name="Jiang F."/>
        </authorList>
    </citation>
    <scope>NUCLEOTIDE SEQUENCE [LARGE SCALE GENOMIC DNA]</scope>
    <source>
        <strain evidence="1">LVBAO_FW01</strain>
        <tissue evidence="1">Leaves</tissue>
    </source>
</reference>
<accession>A0AAN9KG37</accession>
<evidence type="ECO:0000313" key="1">
    <source>
        <dbReference type="EMBL" id="KAK7315517.1"/>
    </source>
</evidence>
<protein>
    <submittedName>
        <fullName evidence="1">Uncharacterized protein</fullName>
    </submittedName>
</protein>
<dbReference type="EMBL" id="JAYMYQ010000008">
    <property type="protein sequence ID" value="KAK7315517.1"/>
    <property type="molecule type" value="Genomic_DNA"/>
</dbReference>
<dbReference type="Proteomes" id="UP001367508">
    <property type="component" value="Unassembled WGS sequence"/>
</dbReference>
<comment type="caution">
    <text evidence="1">The sequence shown here is derived from an EMBL/GenBank/DDBJ whole genome shotgun (WGS) entry which is preliminary data.</text>
</comment>